<organism evidence="1 2">
    <name type="scientific">Apiospora saccharicola</name>
    <dbReference type="NCBI Taxonomy" id="335842"/>
    <lineage>
        <taxon>Eukaryota</taxon>
        <taxon>Fungi</taxon>
        <taxon>Dikarya</taxon>
        <taxon>Ascomycota</taxon>
        <taxon>Pezizomycotina</taxon>
        <taxon>Sordariomycetes</taxon>
        <taxon>Xylariomycetidae</taxon>
        <taxon>Amphisphaeriales</taxon>
        <taxon>Apiosporaceae</taxon>
        <taxon>Apiospora</taxon>
    </lineage>
</organism>
<keyword evidence="2" id="KW-1185">Reference proteome</keyword>
<evidence type="ECO:0000313" key="2">
    <source>
        <dbReference type="Proteomes" id="UP001446871"/>
    </source>
</evidence>
<accession>A0ABR1W3W9</accession>
<reference evidence="1 2" key="1">
    <citation type="submission" date="2023-01" db="EMBL/GenBank/DDBJ databases">
        <title>Analysis of 21 Apiospora genomes using comparative genomics revels a genus with tremendous synthesis potential of carbohydrate active enzymes and secondary metabolites.</title>
        <authorList>
            <person name="Sorensen T."/>
        </authorList>
    </citation>
    <scope>NUCLEOTIDE SEQUENCE [LARGE SCALE GENOMIC DNA]</scope>
    <source>
        <strain evidence="1 2">CBS 83171</strain>
    </source>
</reference>
<dbReference type="EMBL" id="JAQQWM010000002">
    <property type="protein sequence ID" value="KAK8078167.1"/>
    <property type="molecule type" value="Genomic_DNA"/>
</dbReference>
<proteinExistence type="predicted"/>
<sequence>MRGDLRSSGNDSSSSPLFEVIDRLREKNIRVVVFGKGLANFPDDIVQRGNNIYLDHDVLFFDLNSQEMVTASKMVYEEFSVREVIRNTLPAWDGQHYYHACMLEQLMLISGPLLNLHVIVVLPNHVNKTVNMFASHVGPQQAHATGSPN</sequence>
<dbReference type="Proteomes" id="UP001446871">
    <property type="component" value="Unassembled WGS sequence"/>
</dbReference>
<name>A0ABR1W3W9_9PEZI</name>
<comment type="caution">
    <text evidence="1">The sequence shown here is derived from an EMBL/GenBank/DDBJ whole genome shotgun (WGS) entry which is preliminary data.</text>
</comment>
<protein>
    <submittedName>
        <fullName evidence="1">Uncharacterized protein</fullName>
    </submittedName>
</protein>
<evidence type="ECO:0000313" key="1">
    <source>
        <dbReference type="EMBL" id="KAK8078167.1"/>
    </source>
</evidence>
<gene>
    <name evidence="1" type="ORF">PG996_004337</name>
</gene>